<evidence type="ECO:0000313" key="1">
    <source>
        <dbReference type="EMBL" id="QCC50292.1"/>
    </source>
</evidence>
<keyword evidence="2" id="KW-1185">Reference proteome</keyword>
<gene>
    <name evidence="1" type="ORF">DV733_03150</name>
</gene>
<evidence type="ECO:0000313" key="2">
    <source>
        <dbReference type="Proteomes" id="UP000296706"/>
    </source>
</evidence>
<accession>A0A4D6HB63</accession>
<sequence>MNIDTVSPANEQARVTLDVCLRSAVAGVTEARQEEVLDRVQQLSRTGIIDEVTVHYWGGRVAAPNDGTRNDSGTPDIVTELYDVTEDSDITLEPFFREKAGDRENRTVLFLPVVCLVVRRDEEIAAVYPSTDGDEHRTLQDGLAALAEDETWANLA</sequence>
<dbReference type="InterPro" id="IPR046783">
    <property type="entry name" value="HTH_63"/>
</dbReference>
<protein>
    <submittedName>
        <fullName evidence="1">Uncharacterized protein</fullName>
    </submittedName>
</protein>
<dbReference type="EMBL" id="CP031310">
    <property type="protein sequence ID" value="QCC50292.1"/>
    <property type="molecule type" value="Genomic_DNA"/>
</dbReference>
<dbReference type="KEGG" id="hsn:DV733_03150"/>
<dbReference type="Pfam" id="PF20575">
    <property type="entry name" value="HTH_63"/>
    <property type="match status" value="1"/>
</dbReference>
<reference evidence="1 2" key="1">
    <citation type="journal article" date="2019" name="Nat. Commun.">
        <title>A new type of DNA phosphorothioation-based antiviral system in archaea.</title>
        <authorList>
            <person name="Xiong L."/>
            <person name="Liu S."/>
            <person name="Chen S."/>
            <person name="Xiao Y."/>
            <person name="Zhu B."/>
            <person name="Gao Y."/>
            <person name="Zhang Y."/>
            <person name="Chen B."/>
            <person name="Luo J."/>
            <person name="Deng Z."/>
            <person name="Chen X."/>
            <person name="Wang L."/>
            <person name="Chen S."/>
        </authorList>
    </citation>
    <scope>NUCLEOTIDE SEQUENCE [LARGE SCALE GENOMIC DNA]</scope>
    <source>
        <strain evidence="1 2">CBA1105</strain>
    </source>
</reference>
<organism evidence="1 2">
    <name type="scientific">Halapricum salinum</name>
    <dbReference type="NCBI Taxonomy" id="1457250"/>
    <lineage>
        <taxon>Archaea</taxon>
        <taxon>Methanobacteriati</taxon>
        <taxon>Methanobacteriota</taxon>
        <taxon>Stenosarchaea group</taxon>
        <taxon>Halobacteria</taxon>
        <taxon>Halobacteriales</taxon>
        <taxon>Haloarculaceae</taxon>
        <taxon>Halapricum</taxon>
    </lineage>
</organism>
<name>A0A4D6HB63_9EURY</name>
<dbReference type="STRING" id="1457250.GCA_000755225_02927"/>
<proteinExistence type="predicted"/>
<dbReference type="Proteomes" id="UP000296706">
    <property type="component" value="Chromosome"/>
</dbReference>
<dbReference type="AlphaFoldDB" id="A0A4D6HB63"/>